<comment type="caution">
    <text evidence="1">The sequence shown here is derived from an EMBL/GenBank/DDBJ whole genome shotgun (WGS) entry which is preliminary data.</text>
</comment>
<gene>
    <name evidence="1" type="ORF">GCM10007094_11690</name>
</gene>
<name>A0ABQ3E6Z6_9HYPH</name>
<accession>A0ABQ3E6Z6</accession>
<dbReference type="EMBL" id="BMXE01000002">
    <property type="protein sequence ID" value="GHB25267.1"/>
    <property type="molecule type" value="Genomic_DNA"/>
</dbReference>
<proteinExistence type="predicted"/>
<reference evidence="2" key="1">
    <citation type="journal article" date="2019" name="Int. J. Syst. Evol. Microbiol.">
        <title>The Global Catalogue of Microorganisms (GCM) 10K type strain sequencing project: providing services to taxonomists for standard genome sequencing and annotation.</title>
        <authorList>
            <consortium name="The Broad Institute Genomics Platform"/>
            <consortium name="The Broad Institute Genome Sequencing Center for Infectious Disease"/>
            <person name="Wu L."/>
            <person name="Ma J."/>
        </authorList>
    </citation>
    <scope>NUCLEOTIDE SEQUENCE [LARGE SCALE GENOMIC DNA]</scope>
    <source>
        <strain evidence="2">KCTC 12861</strain>
    </source>
</reference>
<sequence>MFTYFNESSPIHASFPEELKVIATHERVPDFHHYVRVLQQGAWLNLDATWHDALSTFGFKVNHGWDGTTHTKLASVVEREYPNTENIIDLKADLVASLPKDQQELRQKYFHLMTEWIAANAA</sequence>
<organism evidence="1 2">
    <name type="scientific">Pseudovibrio japonicus</name>
    <dbReference type="NCBI Taxonomy" id="366534"/>
    <lineage>
        <taxon>Bacteria</taxon>
        <taxon>Pseudomonadati</taxon>
        <taxon>Pseudomonadota</taxon>
        <taxon>Alphaproteobacteria</taxon>
        <taxon>Hyphomicrobiales</taxon>
        <taxon>Stappiaceae</taxon>
        <taxon>Pseudovibrio</taxon>
    </lineage>
</organism>
<keyword evidence="2" id="KW-1185">Reference proteome</keyword>
<evidence type="ECO:0000313" key="1">
    <source>
        <dbReference type="EMBL" id="GHB25267.1"/>
    </source>
</evidence>
<dbReference type="Proteomes" id="UP000637980">
    <property type="component" value="Unassembled WGS sequence"/>
</dbReference>
<evidence type="ECO:0000313" key="2">
    <source>
        <dbReference type="Proteomes" id="UP000637980"/>
    </source>
</evidence>
<protein>
    <submittedName>
        <fullName evidence="1">Uncharacterized protein</fullName>
    </submittedName>
</protein>